<reference evidence="2" key="1">
    <citation type="submission" date="2025-08" db="UniProtKB">
        <authorList>
            <consortium name="RefSeq"/>
        </authorList>
    </citation>
    <scope>IDENTIFICATION</scope>
    <source>
        <tissue evidence="2">Muscle</tissue>
    </source>
</reference>
<dbReference type="KEGG" id="pcad:112063985"/>
<dbReference type="Proteomes" id="UP000248484">
    <property type="component" value="Chromosome 1"/>
</dbReference>
<protein>
    <submittedName>
        <fullName evidence="2">Uncharacterized protein C3orf85 homolog</fullName>
    </submittedName>
</protein>
<evidence type="ECO:0000313" key="1">
    <source>
        <dbReference type="Proteomes" id="UP000248484"/>
    </source>
</evidence>
<gene>
    <name evidence="2" type="primary">C1H3orf85</name>
</gene>
<dbReference type="CTD" id="100297006"/>
<dbReference type="AlphaFoldDB" id="A0A2Y9SBP4"/>
<keyword evidence="1" id="KW-1185">Reference proteome</keyword>
<proteinExistence type="predicted"/>
<organism evidence="1 2">
    <name type="scientific">Physeter macrocephalus</name>
    <name type="common">Sperm whale</name>
    <name type="synonym">Physeter catodon</name>
    <dbReference type="NCBI Taxonomy" id="9755"/>
    <lineage>
        <taxon>Eukaryota</taxon>
        <taxon>Metazoa</taxon>
        <taxon>Chordata</taxon>
        <taxon>Craniata</taxon>
        <taxon>Vertebrata</taxon>
        <taxon>Euteleostomi</taxon>
        <taxon>Mammalia</taxon>
        <taxon>Eutheria</taxon>
        <taxon>Laurasiatheria</taxon>
        <taxon>Artiodactyla</taxon>
        <taxon>Whippomorpha</taxon>
        <taxon>Cetacea</taxon>
        <taxon>Odontoceti</taxon>
        <taxon>Physeteridae</taxon>
        <taxon>Physeter</taxon>
    </lineage>
</organism>
<name>A0A2Y9SBP4_PHYMC</name>
<sequence length="124" mass="14001">MQLTLEWVIVDDRKGKSTTVGPHSPVNTAESKIPAKRKMVLDAVLLDSITGALGAPFLLEDPSNQFLHLKRHIYFQDYWNPDHSPNTWGNTLADQAHETWTALKTTAQYYLNVNTFTLDMSTAQ</sequence>
<dbReference type="GeneID" id="112063985"/>
<accession>A0A2Y9SBP4</accession>
<dbReference type="InParanoid" id="A0A2Y9SBP4"/>
<evidence type="ECO:0000313" key="2">
    <source>
        <dbReference type="RefSeq" id="XP_023976091.1"/>
    </source>
</evidence>
<dbReference type="RefSeq" id="XP_023976091.1">
    <property type="nucleotide sequence ID" value="XM_024120323.1"/>
</dbReference>